<reference evidence="2" key="1">
    <citation type="journal article" date="2019" name="Curr. Biol.">
        <title>Genome Sequence of Striga asiatica Provides Insight into the Evolution of Plant Parasitism.</title>
        <authorList>
            <person name="Yoshida S."/>
            <person name="Kim S."/>
            <person name="Wafula E.K."/>
            <person name="Tanskanen J."/>
            <person name="Kim Y.M."/>
            <person name="Honaas L."/>
            <person name="Yang Z."/>
            <person name="Spallek T."/>
            <person name="Conn C.E."/>
            <person name="Ichihashi Y."/>
            <person name="Cheong K."/>
            <person name="Cui S."/>
            <person name="Der J.P."/>
            <person name="Gundlach H."/>
            <person name="Jiao Y."/>
            <person name="Hori C."/>
            <person name="Ishida J.K."/>
            <person name="Kasahara H."/>
            <person name="Kiba T."/>
            <person name="Kim M.S."/>
            <person name="Koo N."/>
            <person name="Laohavisit A."/>
            <person name="Lee Y.H."/>
            <person name="Lumba S."/>
            <person name="McCourt P."/>
            <person name="Mortimer J.C."/>
            <person name="Mutuku J.M."/>
            <person name="Nomura T."/>
            <person name="Sasaki-Sekimoto Y."/>
            <person name="Seto Y."/>
            <person name="Wang Y."/>
            <person name="Wakatake T."/>
            <person name="Sakakibara H."/>
            <person name="Demura T."/>
            <person name="Yamaguchi S."/>
            <person name="Yoneyama K."/>
            <person name="Manabe R.I."/>
            <person name="Nelson D.C."/>
            <person name="Schulman A.H."/>
            <person name="Timko M.P."/>
            <person name="dePamphilis C.W."/>
            <person name="Choi D."/>
            <person name="Shirasu K."/>
        </authorList>
    </citation>
    <scope>NUCLEOTIDE SEQUENCE [LARGE SCALE GENOMIC DNA]</scope>
    <source>
        <strain evidence="2">cv. UVA1</strain>
    </source>
</reference>
<organism evidence="1 2">
    <name type="scientific">Striga asiatica</name>
    <name type="common">Asiatic witchweed</name>
    <name type="synonym">Buchnera asiatica</name>
    <dbReference type="NCBI Taxonomy" id="4170"/>
    <lineage>
        <taxon>Eukaryota</taxon>
        <taxon>Viridiplantae</taxon>
        <taxon>Streptophyta</taxon>
        <taxon>Embryophyta</taxon>
        <taxon>Tracheophyta</taxon>
        <taxon>Spermatophyta</taxon>
        <taxon>Magnoliopsida</taxon>
        <taxon>eudicotyledons</taxon>
        <taxon>Gunneridae</taxon>
        <taxon>Pentapetalae</taxon>
        <taxon>asterids</taxon>
        <taxon>lamiids</taxon>
        <taxon>Lamiales</taxon>
        <taxon>Orobanchaceae</taxon>
        <taxon>Buchnereae</taxon>
        <taxon>Striga</taxon>
    </lineage>
</organism>
<dbReference type="EMBL" id="BKCP01008848">
    <property type="protein sequence ID" value="GER49850.1"/>
    <property type="molecule type" value="Genomic_DNA"/>
</dbReference>
<keyword evidence="2" id="KW-1185">Reference proteome</keyword>
<comment type="caution">
    <text evidence="1">The sequence shown here is derived from an EMBL/GenBank/DDBJ whole genome shotgun (WGS) entry which is preliminary data.</text>
</comment>
<evidence type="ECO:0000313" key="1">
    <source>
        <dbReference type="EMBL" id="GER49850.1"/>
    </source>
</evidence>
<gene>
    <name evidence="1" type="ORF">STAS_27120</name>
</gene>
<dbReference type="Proteomes" id="UP000325081">
    <property type="component" value="Unassembled WGS sequence"/>
</dbReference>
<evidence type="ECO:0000313" key="2">
    <source>
        <dbReference type="Proteomes" id="UP000325081"/>
    </source>
</evidence>
<name>A0A5A7QX41_STRAF</name>
<proteinExistence type="predicted"/>
<accession>A0A5A7QX41</accession>
<sequence length="118" mass="12933">MRYPGKSQRHGLARWLEVSQVANSGSFRPHSCLSGVSMVVLLCSKFRTELRCSGGGEEMVLSLANATANFRQLLQLENERRRAGDDDELRNPKPEEALAGQPLLLVLLGEATESPNPA</sequence>
<protein>
    <submittedName>
        <fullName evidence="1">Cytochrome b-c1 complex subunit Rieske</fullName>
    </submittedName>
</protein>
<dbReference type="AlphaFoldDB" id="A0A5A7QX41"/>